<evidence type="ECO:0000313" key="5">
    <source>
        <dbReference type="Proteomes" id="UP000789759"/>
    </source>
</evidence>
<feature type="transmembrane region" description="Helical" evidence="2">
    <location>
        <begin position="642"/>
        <end position="662"/>
    </location>
</feature>
<accession>A0A9N9AK11</accession>
<feature type="transmembrane region" description="Helical" evidence="2">
    <location>
        <begin position="782"/>
        <end position="804"/>
    </location>
</feature>
<keyword evidence="2" id="KW-0472">Membrane</keyword>
<organism evidence="4 5">
    <name type="scientific">Cetraspora pellucida</name>
    <dbReference type="NCBI Taxonomy" id="1433469"/>
    <lineage>
        <taxon>Eukaryota</taxon>
        <taxon>Fungi</taxon>
        <taxon>Fungi incertae sedis</taxon>
        <taxon>Mucoromycota</taxon>
        <taxon>Glomeromycotina</taxon>
        <taxon>Glomeromycetes</taxon>
        <taxon>Diversisporales</taxon>
        <taxon>Gigasporaceae</taxon>
        <taxon>Cetraspora</taxon>
    </lineage>
</organism>
<dbReference type="AlphaFoldDB" id="A0A9N9AK11"/>
<keyword evidence="5" id="KW-1185">Reference proteome</keyword>
<dbReference type="Proteomes" id="UP000789759">
    <property type="component" value="Unassembled WGS sequence"/>
</dbReference>
<feature type="chain" id="PRO_5040378681" evidence="3">
    <location>
        <begin position="30"/>
        <end position="873"/>
    </location>
</feature>
<evidence type="ECO:0000256" key="2">
    <source>
        <dbReference type="SAM" id="Phobius"/>
    </source>
</evidence>
<proteinExistence type="predicted"/>
<dbReference type="OrthoDB" id="2420894at2759"/>
<feature type="compositionally biased region" description="Basic and acidic residues" evidence="1">
    <location>
        <begin position="843"/>
        <end position="866"/>
    </location>
</feature>
<feature type="signal peptide" evidence="3">
    <location>
        <begin position="1"/>
        <end position="29"/>
    </location>
</feature>
<gene>
    <name evidence="4" type="ORF">CPELLU_LOCUS3935</name>
</gene>
<feature type="transmembrane region" description="Helical" evidence="2">
    <location>
        <begin position="701"/>
        <end position="721"/>
    </location>
</feature>
<keyword evidence="2" id="KW-1133">Transmembrane helix</keyword>
<feature type="region of interest" description="Disordered" evidence="1">
    <location>
        <begin position="815"/>
        <end position="873"/>
    </location>
</feature>
<keyword evidence="2" id="KW-0812">Transmembrane</keyword>
<evidence type="ECO:0000313" key="4">
    <source>
        <dbReference type="EMBL" id="CAG8533066.1"/>
    </source>
</evidence>
<reference evidence="4" key="1">
    <citation type="submission" date="2021-06" db="EMBL/GenBank/DDBJ databases">
        <authorList>
            <person name="Kallberg Y."/>
            <person name="Tangrot J."/>
            <person name="Rosling A."/>
        </authorList>
    </citation>
    <scope>NUCLEOTIDE SEQUENCE</scope>
    <source>
        <strain evidence="4">FL966</strain>
    </source>
</reference>
<keyword evidence="3" id="KW-0732">Signal</keyword>
<feature type="transmembrane region" description="Helical" evidence="2">
    <location>
        <begin position="611"/>
        <end position="630"/>
    </location>
</feature>
<protein>
    <submittedName>
        <fullName evidence="4">5652_t:CDS:1</fullName>
    </submittedName>
</protein>
<comment type="caution">
    <text evidence="4">The sequence shown here is derived from an EMBL/GenBank/DDBJ whole genome shotgun (WGS) entry which is preliminary data.</text>
</comment>
<feature type="transmembrane region" description="Helical" evidence="2">
    <location>
        <begin position="668"/>
        <end position="692"/>
    </location>
</feature>
<name>A0A9N9AK11_9GLOM</name>
<dbReference type="EMBL" id="CAJVQA010001988">
    <property type="protein sequence ID" value="CAG8533066.1"/>
    <property type="molecule type" value="Genomic_DNA"/>
</dbReference>
<evidence type="ECO:0000256" key="1">
    <source>
        <dbReference type="SAM" id="MobiDB-lite"/>
    </source>
</evidence>
<feature type="non-terminal residue" evidence="4">
    <location>
        <position position="873"/>
    </location>
</feature>
<evidence type="ECO:0000256" key="3">
    <source>
        <dbReference type="SAM" id="SignalP"/>
    </source>
</evidence>
<sequence>MKSRSGFNRIISLVLLLSLLLAIVPLVSCYHNFTYQETKSSSVIPRIWKPYVYNDGTILVRIIRRDAANSIVNRVCLQQVLSLRIIYPNGTVTELDIDLKIQSFNYCLIAASPQNLEPIHLYPLQTGYFLVNYFNATDVNDYSTYQEWTMIVNWKGVILSQAFFGYAYVNSAGYAIVYANSSDQNNSPDPLTVRAALYIQPIGYGDKTLGSPLLLYQLPLQNVFFGPLYCDISPVNVGQICTLTIGSVIEFTPISRILPTLPNVTSWVVSSLPFGGYLLVSQTLSPTGINVYAYIFDEYSSTGQPWELLEPYPSNVAGSFEILPNNSIIVANPESLNTWSFVVSDLPKFTKNKDNGYSNVRVNITSPNIGDVIPTSTQNITIRFYDPVELSSGNISIYQTDNNQNDVLRQRVSGKNIGFCSISDDGLTVTIKVLDSTFSKPNSMFYVKVDNNFVRSSAFKEPLIGIGERIWKFNTENKEEPFAGSVSGLLRLTLDGSTYYDSLNSSGKSSFFSNLQNDISKALPVSPSRLSSNQHVQVDFSISPGRQIFLSFNIEQTRDKNERSVASIIRDLNTMVRNKDITPIGSGNTTKFLDETYGFVPSANLWDKYKLKLLGVFLIACLLITLFLMAQRRDKKGNNIAILQLGLILFDVTIDILFLVNNGKDVEILYIPSIIFLVVPICINTSLAFVIITKENTRPEFFSWFVAHGKVASIFTVLAGADIEALAVLKSNLAGFTFFQAPFSDDAQSSIFWGACLNIFTEDIPQVIIQILYQGNTVIYDIIPLLTLVSSCLNLTVNMIGRLYQATNRIRQKRQSYRLPKTDETQYDMGNNQPFHMSAPMVSHDESPQKIDVKSDRLSVDDESKKLAKSNST</sequence>